<reference evidence="3" key="1">
    <citation type="submission" date="2016-04" db="EMBL/GenBank/DDBJ databases">
        <authorList>
            <person name="Nguyen H.D."/>
            <person name="Kesanakurti P."/>
            <person name="Cullis J."/>
            <person name="Levesque C.A."/>
            <person name="Hambleton S."/>
        </authorList>
    </citation>
    <scope>NUCLEOTIDE SEQUENCE</scope>
    <source>
        <strain evidence="3">DAOMC 238032</strain>
    </source>
</reference>
<dbReference type="Proteomes" id="UP000077671">
    <property type="component" value="Unassembled WGS sequence"/>
</dbReference>
<proteinExistence type="predicted"/>
<organism evidence="3 4">
    <name type="scientific">Tilletia caries</name>
    <name type="common">wheat bunt fungus</name>
    <dbReference type="NCBI Taxonomy" id="13290"/>
    <lineage>
        <taxon>Eukaryota</taxon>
        <taxon>Fungi</taxon>
        <taxon>Dikarya</taxon>
        <taxon>Basidiomycota</taxon>
        <taxon>Ustilaginomycotina</taxon>
        <taxon>Exobasidiomycetes</taxon>
        <taxon>Tilletiales</taxon>
        <taxon>Tilletiaceae</taxon>
        <taxon>Tilletia</taxon>
    </lineage>
</organism>
<dbReference type="PANTHER" id="PTHR46191">
    <property type="match status" value="1"/>
</dbReference>
<keyword evidence="5" id="KW-1185">Reference proteome</keyword>
<sequence>MATTQHLARKVPGPHIRLVLFDAFDTLARPRKPPHVQYADEARAHGLRWGTSSSASHREEEENEAIGRAFKQAFKQTLAQHPRYGLTTGLPNPAAWWSLLIERTFQPLLPPSQPIPPALTPALLTRFASNKAYDLFDDVHPALSALRENGLALGLATNSDAAIVQALSQLGLERHMNLSLLPPSPSLSPSGDESSRSPPPPTLSYTAPADKPDAAFFAYALARAQIHTPQEVLYVGDQLHEDYWGAKDAGLRALWLRRRRPQDGSVMVSNQPVSRGANKVGRDERGAEQGEEVRTLIEVVEYISRVNAEAASG</sequence>
<dbReference type="AlphaFoldDB" id="A0A177UYW8"/>
<gene>
    <name evidence="3" type="ORF">A4X03_0g2898</name>
    <name evidence="2" type="ORF">JKIAZH3_G8831</name>
</gene>
<evidence type="ECO:0008006" key="6">
    <source>
        <dbReference type="Google" id="ProtNLM"/>
    </source>
</evidence>
<evidence type="ECO:0000313" key="5">
    <source>
        <dbReference type="Proteomes" id="UP000836402"/>
    </source>
</evidence>
<dbReference type="InterPro" id="IPR036412">
    <property type="entry name" value="HAD-like_sf"/>
</dbReference>
<dbReference type="EMBL" id="CAJHJG010003363">
    <property type="protein sequence ID" value="CAD6930445.1"/>
    <property type="molecule type" value="Genomic_DNA"/>
</dbReference>
<evidence type="ECO:0000313" key="3">
    <source>
        <dbReference type="EMBL" id="KAE8261877.1"/>
    </source>
</evidence>
<evidence type="ECO:0000256" key="1">
    <source>
        <dbReference type="SAM" id="MobiDB-lite"/>
    </source>
</evidence>
<protein>
    <recommendedName>
        <fullName evidence="6">Haloacid dehalogenase-like hydrolase domain-containing protein 3</fullName>
    </recommendedName>
</protein>
<feature type="compositionally biased region" description="Basic and acidic residues" evidence="1">
    <location>
        <begin position="280"/>
        <end position="289"/>
    </location>
</feature>
<evidence type="ECO:0000313" key="2">
    <source>
        <dbReference type="EMBL" id="CAD6930445.1"/>
    </source>
</evidence>
<reference evidence="2" key="3">
    <citation type="submission" date="2020-10" db="EMBL/GenBank/DDBJ databases">
        <authorList>
            <person name="Sedaghatjoo S."/>
        </authorList>
    </citation>
    <scope>NUCLEOTIDE SEQUENCE</scope>
    <source>
        <strain evidence="2">AZH3</strain>
    </source>
</reference>
<dbReference type="SUPFAM" id="SSF56784">
    <property type="entry name" value="HAD-like"/>
    <property type="match status" value="1"/>
</dbReference>
<dbReference type="Proteomes" id="UP000836402">
    <property type="component" value="Unassembled WGS sequence"/>
</dbReference>
<dbReference type="InterPro" id="IPR051828">
    <property type="entry name" value="HAD-like_hydrolase_domain"/>
</dbReference>
<feature type="region of interest" description="Disordered" evidence="1">
    <location>
        <begin position="266"/>
        <end position="289"/>
    </location>
</feature>
<dbReference type="InterPro" id="IPR044924">
    <property type="entry name" value="HAD-SF_hydro_IA_REG-2-like_cap"/>
</dbReference>
<dbReference type="InterPro" id="IPR023214">
    <property type="entry name" value="HAD_sf"/>
</dbReference>
<comment type="caution">
    <text evidence="3">The sequence shown here is derived from an EMBL/GenBank/DDBJ whole genome shotgun (WGS) entry which is preliminary data.</text>
</comment>
<dbReference type="SFLD" id="SFLDG01129">
    <property type="entry name" value="C1.5:_HAD__Beta-PGM__Phosphata"/>
    <property type="match status" value="1"/>
</dbReference>
<name>A0A177UYW8_9BASI</name>
<reference evidence="3" key="2">
    <citation type="journal article" date="2019" name="IMA Fungus">
        <title>Genome sequencing and comparison of five Tilletia species to identify candidate genes for the detection of regulated species infecting wheat.</title>
        <authorList>
            <person name="Nguyen H.D.T."/>
            <person name="Sultana T."/>
            <person name="Kesanakurti P."/>
            <person name="Hambleton S."/>
        </authorList>
    </citation>
    <scope>NUCLEOTIDE SEQUENCE</scope>
    <source>
        <strain evidence="3">DAOMC 238032</strain>
    </source>
</reference>
<dbReference type="Pfam" id="PF00702">
    <property type="entry name" value="Hydrolase"/>
    <property type="match status" value="1"/>
</dbReference>
<accession>A0A177UYW8</accession>
<evidence type="ECO:0000313" key="4">
    <source>
        <dbReference type="Proteomes" id="UP000077671"/>
    </source>
</evidence>
<dbReference type="PANTHER" id="PTHR46191:SF2">
    <property type="entry name" value="HALOACID DEHALOGENASE-LIKE HYDROLASE DOMAIN-CONTAINING PROTEIN 3"/>
    <property type="match status" value="1"/>
</dbReference>
<dbReference type="EMBL" id="LWDD02000308">
    <property type="protein sequence ID" value="KAE8261877.1"/>
    <property type="molecule type" value="Genomic_DNA"/>
</dbReference>
<dbReference type="SFLD" id="SFLDS00003">
    <property type="entry name" value="Haloacid_Dehalogenase"/>
    <property type="match status" value="1"/>
</dbReference>
<dbReference type="Gene3D" id="1.10.150.720">
    <property type="entry name" value="Haloacid dehalogenase-like hydrolase"/>
    <property type="match status" value="1"/>
</dbReference>
<dbReference type="GO" id="GO:0005634">
    <property type="term" value="C:nucleus"/>
    <property type="evidence" value="ECO:0007669"/>
    <property type="project" value="TreeGrafter"/>
</dbReference>
<dbReference type="Gene3D" id="3.40.50.1000">
    <property type="entry name" value="HAD superfamily/HAD-like"/>
    <property type="match status" value="1"/>
</dbReference>
<feature type="region of interest" description="Disordered" evidence="1">
    <location>
        <begin position="181"/>
        <end position="207"/>
    </location>
</feature>